<dbReference type="RefSeq" id="XP_067822163.1">
    <property type="nucleotide sequence ID" value="XM_067966523.1"/>
</dbReference>
<dbReference type="OrthoDB" id="125294at2759"/>
<dbReference type="Proteomes" id="UP000294530">
    <property type="component" value="Unassembled WGS sequence"/>
</dbReference>
<proteinExistence type="predicted"/>
<sequence length="150" mass="16511">MLRDFSSIRNDAPIGSAISGSKRVREPLIYVTSSVSVEDVSAALKRLKRVKAAGPNELNSTFYKDYASQLAPILAALYTRWLRCSVLPASFGEANIQCLKKTAASALPLDHRPIALLDSDYKLFTKILSFRVRPLLSQIVSPKLDSSRSV</sequence>
<organism evidence="1 2">
    <name type="scientific">Bremia lactucae</name>
    <name type="common">Lettuce downy mildew</name>
    <dbReference type="NCBI Taxonomy" id="4779"/>
    <lineage>
        <taxon>Eukaryota</taxon>
        <taxon>Sar</taxon>
        <taxon>Stramenopiles</taxon>
        <taxon>Oomycota</taxon>
        <taxon>Peronosporomycetes</taxon>
        <taxon>Peronosporales</taxon>
        <taxon>Peronosporaceae</taxon>
        <taxon>Bremia</taxon>
    </lineage>
</organism>
<accession>A0A976IIW6</accession>
<dbReference type="KEGG" id="blac:94352194"/>
<dbReference type="PANTHER" id="PTHR19446">
    <property type="entry name" value="REVERSE TRANSCRIPTASES"/>
    <property type="match status" value="1"/>
</dbReference>
<reference evidence="1 2" key="1">
    <citation type="journal article" date="2021" name="Genome Biol.">
        <title>AFLAP: assembly-free linkage analysis pipeline using k-mers from genome sequencing data.</title>
        <authorList>
            <person name="Fletcher K."/>
            <person name="Zhang L."/>
            <person name="Gil J."/>
            <person name="Han R."/>
            <person name="Cavanaugh K."/>
            <person name="Michelmore R."/>
        </authorList>
    </citation>
    <scope>NUCLEOTIDE SEQUENCE [LARGE SCALE GENOMIC DNA]</scope>
    <source>
        <strain evidence="1 2">SF5</strain>
    </source>
</reference>
<dbReference type="AlphaFoldDB" id="A0A976IIW6"/>
<keyword evidence="2" id="KW-1185">Reference proteome</keyword>
<evidence type="ECO:0000313" key="2">
    <source>
        <dbReference type="Proteomes" id="UP000294530"/>
    </source>
</evidence>
<name>A0A976IIW6_BRELC</name>
<gene>
    <name evidence="1" type="ORF">CCR75_008471</name>
</gene>
<evidence type="ECO:0000313" key="1">
    <source>
        <dbReference type="EMBL" id="TDH72664.1"/>
    </source>
</evidence>
<dbReference type="GeneID" id="94352194"/>
<comment type="caution">
    <text evidence="1">The sequence shown here is derived from an EMBL/GenBank/DDBJ whole genome shotgun (WGS) entry which is preliminary data.</text>
</comment>
<protein>
    <submittedName>
        <fullName evidence="1">Uncharacterized protein</fullName>
    </submittedName>
</protein>
<dbReference type="EMBL" id="SHOA02000012">
    <property type="protein sequence ID" value="TDH72664.1"/>
    <property type="molecule type" value="Genomic_DNA"/>
</dbReference>